<reference evidence="1" key="1">
    <citation type="journal article" date="2015" name="Nature">
        <title>Complex archaea that bridge the gap between prokaryotes and eukaryotes.</title>
        <authorList>
            <person name="Spang A."/>
            <person name="Saw J.H."/>
            <person name="Jorgensen S.L."/>
            <person name="Zaremba-Niedzwiedzka K."/>
            <person name="Martijn J."/>
            <person name="Lind A.E."/>
            <person name="van Eijk R."/>
            <person name="Schleper C."/>
            <person name="Guy L."/>
            <person name="Ettema T.J."/>
        </authorList>
    </citation>
    <scope>NUCLEOTIDE SEQUENCE</scope>
</reference>
<dbReference type="EMBL" id="LAZR01023263">
    <property type="protein sequence ID" value="KKL79113.1"/>
    <property type="molecule type" value="Genomic_DNA"/>
</dbReference>
<name>A0A0F9EYC7_9ZZZZ</name>
<gene>
    <name evidence="1" type="ORF">LCGC14_2018050</name>
</gene>
<proteinExistence type="predicted"/>
<organism evidence="1">
    <name type="scientific">marine sediment metagenome</name>
    <dbReference type="NCBI Taxonomy" id="412755"/>
    <lineage>
        <taxon>unclassified sequences</taxon>
        <taxon>metagenomes</taxon>
        <taxon>ecological metagenomes</taxon>
    </lineage>
</organism>
<protein>
    <submittedName>
        <fullName evidence="1">Uncharacterized protein</fullName>
    </submittedName>
</protein>
<dbReference type="AlphaFoldDB" id="A0A0F9EYC7"/>
<sequence>MKRTMYLYKVEYQEKLCYDDGDVWLDFSKNVVAFEDAMTAVSFLLTNLKDKTIRICEVTRIACVDDVYRNILPHKE</sequence>
<evidence type="ECO:0000313" key="1">
    <source>
        <dbReference type="EMBL" id="KKL79113.1"/>
    </source>
</evidence>
<accession>A0A0F9EYC7</accession>
<comment type="caution">
    <text evidence="1">The sequence shown here is derived from an EMBL/GenBank/DDBJ whole genome shotgun (WGS) entry which is preliminary data.</text>
</comment>